<dbReference type="AlphaFoldDB" id="A0A1H7WQI5"/>
<evidence type="ECO:0000256" key="1">
    <source>
        <dbReference type="ARBA" id="ARBA00022737"/>
    </source>
</evidence>
<dbReference type="SUPFAM" id="SSF81296">
    <property type="entry name" value="E set domains"/>
    <property type="match status" value="1"/>
</dbReference>
<keyword evidence="1" id="KW-0677">Repeat</keyword>
<dbReference type="Proteomes" id="UP000198521">
    <property type="component" value="Unassembled WGS sequence"/>
</dbReference>
<name>A0A1H7WQI5_AQUAM</name>
<dbReference type="STRING" id="1038014.SAMN04487910_4504"/>
<keyword evidence="5" id="KW-1185">Reference proteome</keyword>
<dbReference type="PANTHER" id="PTHR13833">
    <property type="match status" value="1"/>
</dbReference>
<evidence type="ECO:0000256" key="2">
    <source>
        <dbReference type="PROSITE-ProRule" id="PRU00504"/>
    </source>
</evidence>
<dbReference type="EMBL" id="FOAB01000011">
    <property type="protein sequence ID" value="SEM23505.1"/>
    <property type="molecule type" value="Genomic_DNA"/>
</dbReference>
<dbReference type="Gene3D" id="2.60.40.10">
    <property type="entry name" value="Immunoglobulins"/>
    <property type="match status" value="1"/>
</dbReference>
<evidence type="ECO:0000313" key="4">
    <source>
        <dbReference type="EMBL" id="SEM23505.1"/>
    </source>
</evidence>
<feature type="repeat" description="NHL" evidence="2">
    <location>
        <begin position="255"/>
        <end position="286"/>
    </location>
</feature>
<organism evidence="4 5">
    <name type="scientific">Aquimarina amphilecti</name>
    <dbReference type="NCBI Taxonomy" id="1038014"/>
    <lineage>
        <taxon>Bacteria</taxon>
        <taxon>Pseudomonadati</taxon>
        <taxon>Bacteroidota</taxon>
        <taxon>Flavobacteriia</taxon>
        <taxon>Flavobacteriales</taxon>
        <taxon>Flavobacteriaceae</taxon>
        <taxon>Aquimarina</taxon>
    </lineage>
</organism>
<dbReference type="InterPro" id="IPR014756">
    <property type="entry name" value="Ig_E-set"/>
</dbReference>
<dbReference type="InterPro" id="IPR002909">
    <property type="entry name" value="IPT_dom"/>
</dbReference>
<dbReference type="OrthoDB" id="791543at2"/>
<sequence>MVSFTLIFKKNSICTILFLMILGITGCTKDGDNLTFTTNTAIENISPESGPGDTEVTITGIAFETNENAISVFFNDVEAVINSITETEIKAIVPRGAQTGIVKVVTQGEETLGPEFTYIITPAQVSTLIRSEVSGDVDGPVAEASFSSLWNIAEDNEGAIYITDYGNNKIRKIDINNIVSTVTGMTGVTGSVDGTLAEATFSNPRSMIIDPDGNLVLVDFNNNNVRKIDLINQTVETIAGTGEFGLVNGIGSIAQFSSPIGLAIDSSGNLYVSDFSAATIRKITPDNVVSTFVGTGEAGFVDGPADVAQIGFVTGMEFDNDGNLIFGDGNRIRQVTPERVVSTIAGTGVDGDVDGESDVAQFDGLLDLDIDSEGNIIVVDFGNKKIRQLSPEGIVSTLAGTGEIGFMDGVPTIATFNNPRGLLVGENDIIYISTDDSIRIITPEF</sequence>
<dbReference type="InterPro" id="IPR013783">
    <property type="entry name" value="Ig-like_fold"/>
</dbReference>
<reference evidence="4 5" key="1">
    <citation type="submission" date="2016-10" db="EMBL/GenBank/DDBJ databases">
        <authorList>
            <person name="de Groot N.N."/>
        </authorList>
    </citation>
    <scope>NUCLEOTIDE SEQUENCE [LARGE SCALE GENOMIC DNA]</scope>
    <source>
        <strain evidence="4 5">DSM 25232</strain>
    </source>
</reference>
<gene>
    <name evidence="4" type="ORF">SAMN04487910_4504</name>
</gene>
<proteinExistence type="predicted"/>
<accession>A0A1H7WQI5</accession>
<protein>
    <submittedName>
        <fullName evidence="4">IPT/TIG domain-containing protein</fullName>
    </submittedName>
</protein>
<dbReference type="SUPFAM" id="SSF101898">
    <property type="entry name" value="NHL repeat"/>
    <property type="match status" value="1"/>
</dbReference>
<evidence type="ECO:0000259" key="3">
    <source>
        <dbReference type="Pfam" id="PF01833"/>
    </source>
</evidence>
<dbReference type="InterPro" id="IPR011042">
    <property type="entry name" value="6-blade_b-propeller_TolB-like"/>
</dbReference>
<dbReference type="PROSITE" id="PS51125">
    <property type="entry name" value="NHL"/>
    <property type="match status" value="1"/>
</dbReference>
<feature type="domain" description="IPT/TIG" evidence="3">
    <location>
        <begin position="42"/>
        <end position="113"/>
    </location>
</feature>
<dbReference type="InterPro" id="IPR001258">
    <property type="entry name" value="NHL_repeat"/>
</dbReference>
<dbReference type="Pfam" id="PF01833">
    <property type="entry name" value="TIG"/>
    <property type="match status" value="1"/>
</dbReference>
<dbReference type="PANTHER" id="PTHR13833:SF71">
    <property type="entry name" value="NHL DOMAIN-CONTAINING PROTEIN"/>
    <property type="match status" value="1"/>
</dbReference>
<dbReference type="CDD" id="cd00603">
    <property type="entry name" value="IPT_PCSR"/>
    <property type="match status" value="1"/>
</dbReference>
<dbReference type="Gene3D" id="2.120.10.30">
    <property type="entry name" value="TolB, C-terminal domain"/>
    <property type="match status" value="3"/>
</dbReference>
<evidence type="ECO:0000313" key="5">
    <source>
        <dbReference type="Proteomes" id="UP000198521"/>
    </source>
</evidence>